<dbReference type="Pfam" id="PF01225">
    <property type="entry name" value="Mur_ligase"/>
    <property type="match status" value="1"/>
</dbReference>
<comment type="caution">
    <text evidence="12">The sequence shown here is derived from an EMBL/GenBank/DDBJ whole genome shotgun (WGS) entry which is preliminary data.</text>
</comment>
<evidence type="ECO:0000259" key="10">
    <source>
        <dbReference type="Pfam" id="PF02875"/>
    </source>
</evidence>
<dbReference type="SUPFAM" id="SSF53623">
    <property type="entry name" value="MurD-like peptide ligases, catalytic domain"/>
    <property type="match status" value="1"/>
</dbReference>
<dbReference type="EMBL" id="JANIBC010000008">
    <property type="protein sequence ID" value="MCQ8185813.1"/>
    <property type="molecule type" value="Genomic_DNA"/>
</dbReference>
<dbReference type="GO" id="GO:0008360">
    <property type="term" value="P:regulation of cell shape"/>
    <property type="evidence" value="ECO:0007669"/>
    <property type="project" value="UniProtKB-KW"/>
</dbReference>
<evidence type="ECO:0000259" key="11">
    <source>
        <dbReference type="Pfam" id="PF08245"/>
    </source>
</evidence>
<dbReference type="GO" id="GO:0051301">
    <property type="term" value="P:cell division"/>
    <property type="evidence" value="ECO:0007669"/>
    <property type="project" value="UniProtKB-KW"/>
</dbReference>
<dbReference type="Pfam" id="PF02875">
    <property type="entry name" value="Mur_ligase_C"/>
    <property type="match status" value="1"/>
</dbReference>
<dbReference type="InterPro" id="IPR004101">
    <property type="entry name" value="Mur_ligase_C"/>
</dbReference>
<dbReference type="Pfam" id="PF08245">
    <property type="entry name" value="Mur_ligase_M"/>
    <property type="match status" value="1"/>
</dbReference>
<evidence type="ECO:0000313" key="13">
    <source>
        <dbReference type="Proteomes" id="UP001142610"/>
    </source>
</evidence>
<evidence type="ECO:0000256" key="3">
    <source>
        <dbReference type="ARBA" id="ARBA00022741"/>
    </source>
</evidence>
<gene>
    <name evidence="12" type="ORF">NOG11_10450</name>
</gene>
<dbReference type="PANTHER" id="PTHR43445">
    <property type="entry name" value="UDP-N-ACETYLMURAMATE--L-ALANINE LIGASE-RELATED"/>
    <property type="match status" value="1"/>
</dbReference>
<dbReference type="GO" id="GO:0016881">
    <property type="term" value="F:acid-amino acid ligase activity"/>
    <property type="evidence" value="ECO:0007669"/>
    <property type="project" value="InterPro"/>
</dbReference>
<dbReference type="GO" id="GO:0005524">
    <property type="term" value="F:ATP binding"/>
    <property type="evidence" value="ECO:0007669"/>
    <property type="project" value="UniProtKB-KW"/>
</dbReference>
<keyword evidence="7" id="KW-0131">Cell cycle</keyword>
<feature type="domain" description="Mur ligase N-terminal catalytic" evidence="9">
    <location>
        <begin position="8"/>
        <end position="106"/>
    </location>
</feature>
<keyword evidence="3" id="KW-0547">Nucleotide-binding</keyword>
<dbReference type="AlphaFoldDB" id="A0A9X2L9X2"/>
<keyword evidence="5" id="KW-0133">Cell shape</keyword>
<accession>A0A9X2L9X2</accession>
<dbReference type="Gene3D" id="3.40.50.720">
    <property type="entry name" value="NAD(P)-binding Rossmann-like Domain"/>
    <property type="match status" value="1"/>
</dbReference>
<protein>
    <submittedName>
        <fullName evidence="12">Mur ligase family protein</fullName>
    </submittedName>
</protein>
<evidence type="ECO:0000313" key="12">
    <source>
        <dbReference type="EMBL" id="MCQ8185813.1"/>
    </source>
</evidence>
<evidence type="ECO:0000256" key="5">
    <source>
        <dbReference type="ARBA" id="ARBA00022960"/>
    </source>
</evidence>
<evidence type="ECO:0000256" key="4">
    <source>
        <dbReference type="ARBA" id="ARBA00022840"/>
    </source>
</evidence>
<reference evidence="12" key="1">
    <citation type="submission" date="2022-07" db="EMBL/GenBank/DDBJ databases">
        <title>Parvularcula maris sp. nov., an algicidal bacterium isolated from seawater.</title>
        <authorList>
            <person name="Li F."/>
        </authorList>
    </citation>
    <scope>NUCLEOTIDE SEQUENCE</scope>
    <source>
        <strain evidence="12">BGMRC 0090</strain>
    </source>
</reference>
<name>A0A9X2L9X2_9PROT</name>
<keyword evidence="8" id="KW-0961">Cell wall biogenesis/degradation</keyword>
<dbReference type="InterPro" id="IPR036615">
    <property type="entry name" value="Mur_ligase_C_dom_sf"/>
</dbReference>
<keyword evidence="2" id="KW-0132">Cell division</keyword>
<keyword evidence="13" id="KW-1185">Reference proteome</keyword>
<evidence type="ECO:0000256" key="7">
    <source>
        <dbReference type="ARBA" id="ARBA00023306"/>
    </source>
</evidence>
<keyword evidence="6" id="KW-0573">Peptidoglycan synthesis</keyword>
<dbReference type="SUPFAM" id="SSF51984">
    <property type="entry name" value="MurCD N-terminal domain"/>
    <property type="match status" value="1"/>
</dbReference>
<evidence type="ECO:0000256" key="1">
    <source>
        <dbReference type="ARBA" id="ARBA00022598"/>
    </source>
</evidence>
<dbReference type="PANTHER" id="PTHR43445:SF3">
    <property type="entry name" value="UDP-N-ACETYLMURAMATE--L-ALANINE LIGASE"/>
    <property type="match status" value="1"/>
</dbReference>
<dbReference type="InterPro" id="IPR050061">
    <property type="entry name" value="MurCDEF_pg_biosynth"/>
</dbReference>
<dbReference type="Proteomes" id="UP001142610">
    <property type="component" value="Unassembled WGS sequence"/>
</dbReference>
<evidence type="ECO:0000259" key="9">
    <source>
        <dbReference type="Pfam" id="PF01225"/>
    </source>
</evidence>
<feature type="domain" description="Mur ligase central" evidence="11">
    <location>
        <begin position="113"/>
        <end position="292"/>
    </location>
</feature>
<dbReference type="Gene3D" id="3.90.190.20">
    <property type="entry name" value="Mur ligase, C-terminal domain"/>
    <property type="match status" value="1"/>
</dbReference>
<organism evidence="12 13">
    <name type="scientific">Parvularcula maris</name>
    <dbReference type="NCBI Taxonomy" id="2965077"/>
    <lineage>
        <taxon>Bacteria</taxon>
        <taxon>Pseudomonadati</taxon>
        <taxon>Pseudomonadota</taxon>
        <taxon>Alphaproteobacteria</taxon>
        <taxon>Parvularculales</taxon>
        <taxon>Parvularculaceae</taxon>
        <taxon>Parvularcula</taxon>
    </lineage>
</organism>
<dbReference type="RefSeq" id="WP_256619701.1">
    <property type="nucleotide sequence ID" value="NZ_JANIBC010000008.1"/>
</dbReference>
<evidence type="ECO:0000256" key="2">
    <source>
        <dbReference type="ARBA" id="ARBA00022618"/>
    </source>
</evidence>
<feature type="domain" description="Mur ligase C-terminal" evidence="10">
    <location>
        <begin position="314"/>
        <end position="445"/>
    </location>
</feature>
<dbReference type="SUPFAM" id="SSF53244">
    <property type="entry name" value="MurD-like peptide ligases, peptide-binding domain"/>
    <property type="match status" value="1"/>
</dbReference>
<dbReference type="GO" id="GO:0071555">
    <property type="term" value="P:cell wall organization"/>
    <property type="evidence" value="ECO:0007669"/>
    <property type="project" value="UniProtKB-KW"/>
</dbReference>
<dbReference type="InterPro" id="IPR013221">
    <property type="entry name" value="Mur_ligase_cen"/>
</dbReference>
<dbReference type="GO" id="GO:0009252">
    <property type="term" value="P:peptidoglycan biosynthetic process"/>
    <property type="evidence" value="ECO:0007669"/>
    <property type="project" value="UniProtKB-KW"/>
</dbReference>
<dbReference type="Gene3D" id="3.40.1190.10">
    <property type="entry name" value="Mur-like, catalytic domain"/>
    <property type="match status" value="1"/>
</dbReference>
<keyword evidence="1 12" id="KW-0436">Ligase</keyword>
<evidence type="ECO:0000256" key="8">
    <source>
        <dbReference type="ARBA" id="ARBA00023316"/>
    </source>
</evidence>
<keyword evidence="4" id="KW-0067">ATP-binding</keyword>
<dbReference type="InterPro" id="IPR000713">
    <property type="entry name" value="Mur_ligase_N"/>
</dbReference>
<dbReference type="InterPro" id="IPR036565">
    <property type="entry name" value="Mur-like_cat_sf"/>
</dbReference>
<evidence type="ECO:0000256" key="6">
    <source>
        <dbReference type="ARBA" id="ARBA00022984"/>
    </source>
</evidence>
<sequence length="463" mass="48529">MAEPRYFFCGIGGSGMLPLARFLHARGAVVEGSDRAVDQGRADGLRTKLKGLGITVHPQDGSGITGGEVLVTSSAVEATIPDVAAAVEKGSRRMIRAELLASLANSAEVSCGVAGTSGKSTTTAMLAHILAEIGADPAVVNGAPMLNIEDMDGSPAAFREGDGPFVCEVDESDGSIALYNPSVGVLLNVSEDHKPMPELMKLFGGYAERAGKVVLGVGSDPVRTIAKELPTDKVVTVGQEADADLSAAGVEASTDGLRGMLKDRGGGYEAELFLPLMGRFNIDNALAALAAAQLLGAEIERSVDALRTFKGSARRLQRIGTGGGVTVIDDFAHNPEKIAGSLGALTAASDRIHVYYQPHGYGPLRSGLDLWENAFASGLRQGDHLFISKPAYFGGTVETHDHAERLVAALEKRGLNAHYTEERSAFADHVEKAEEGDLVVVMGARDDSLTTFAHDLLAKLAQR</sequence>
<proteinExistence type="predicted"/>